<feature type="region of interest" description="Disordered" evidence="1">
    <location>
        <begin position="30"/>
        <end position="50"/>
    </location>
</feature>
<keyword evidence="3" id="KW-1185">Reference proteome</keyword>
<organism evidence="2 3">
    <name type="scientific">Sporisorium scitamineum</name>
    <dbReference type="NCBI Taxonomy" id="49012"/>
    <lineage>
        <taxon>Eukaryota</taxon>
        <taxon>Fungi</taxon>
        <taxon>Dikarya</taxon>
        <taxon>Basidiomycota</taxon>
        <taxon>Ustilaginomycotina</taxon>
        <taxon>Ustilaginomycetes</taxon>
        <taxon>Ustilaginales</taxon>
        <taxon>Ustilaginaceae</taxon>
        <taxon>Sporisorium</taxon>
    </lineage>
</organism>
<reference evidence="3" key="1">
    <citation type="submission" date="2014-06" db="EMBL/GenBank/DDBJ databases">
        <authorList>
            <person name="Berkman P.J."/>
        </authorList>
    </citation>
    <scope>NUCLEOTIDE SEQUENCE [LARGE SCALE GENOMIC DNA]</scope>
</reference>
<proteinExistence type="predicted"/>
<evidence type="ECO:0000256" key="1">
    <source>
        <dbReference type="SAM" id="MobiDB-lite"/>
    </source>
</evidence>
<accession>A0A0F7SBL4</accession>
<dbReference type="EMBL" id="CCFA01002910">
    <property type="protein sequence ID" value="CDW98183.1"/>
    <property type="molecule type" value="Genomic_DNA"/>
</dbReference>
<dbReference type="AlphaFoldDB" id="A0A0F7SBL4"/>
<gene>
    <name evidence="2" type="primary">SSCI49280.1</name>
</gene>
<sequence length="50" mass="5398">MDFFEENAKVAARAKAEGIACTPRSSRALTSGRLSLAAKQRENELATSRS</sequence>
<evidence type="ECO:0000313" key="3">
    <source>
        <dbReference type="Proteomes" id="UP000242770"/>
    </source>
</evidence>
<evidence type="ECO:0000313" key="2">
    <source>
        <dbReference type="EMBL" id="CDW98183.1"/>
    </source>
</evidence>
<name>A0A0F7SBL4_9BASI</name>
<dbReference type="Proteomes" id="UP000242770">
    <property type="component" value="Unassembled WGS sequence"/>
</dbReference>
<protein>
    <submittedName>
        <fullName evidence="2">Uncharacterized protein</fullName>
    </submittedName>
</protein>